<dbReference type="Proteomes" id="UP000193435">
    <property type="component" value="Unassembled WGS sequence"/>
</dbReference>
<protein>
    <recommendedName>
        <fullName evidence="4">Pilus assembly protein, PilO</fullName>
    </recommendedName>
</protein>
<accession>A0A1X7NC35</accession>
<dbReference type="OrthoDB" id="2164999at2"/>
<feature type="transmembrane region" description="Helical" evidence="1">
    <location>
        <begin position="12"/>
        <end position="32"/>
    </location>
</feature>
<name>A0A1X7NC35_9LACT</name>
<dbReference type="STRING" id="1073423.SAMN04488700_1671"/>
<keyword evidence="1" id="KW-0472">Membrane</keyword>
<keyword evidence="1" id="KW-1133">Transmembrane helix</keyword>
<sequence>MKLKWNRVSSVLALVIGLVILGVFILGQAYFLDPIKERANLSDQQVEELTSLKTEYPPEASLLSDFKQEYEETWKFLPESERVNEELVVLEKLATQEKVAIQQILRVGEPVTIEDLDESYRKSIYEVEMTSTTAGNMQDLVEKLEALERIWNIQYFGFEKLDEASFSGTFTFELFYYVVASE</sequence>
<dbReference type="AlphaFoldDB" id="A0A1X7NC35"/>
<gene>
    <name evidence="2" type="ORF">SAMN04488700_1671</name>
</gene>
<keyword evidence="3" id="KW-1185">Reference proteome</keyword>
<evidence type="ECO:0008006" key="4">
    <source>
        <dbReference type="Google" id="ProtNLM"/>
    </source>
</evidence>
<reference evidence="2 3" key="1">
    <citation type="submission" date="2017-04" db="EMBL/GenBank/DDBJ databases">
        <authorList>
            <person name="Afonso C.L."/>
            <person name="Miller P.J."/>
            <person name="Scott M.A."/>
            <person name="Spackman E."/>
            <person name="Goraichik I."/>
            <person name="Dimitrov K.M."/>
            <person name="Suarez D.L."/>
            <person name="Swayne D.E."/>
        </authorList>
    </citation>
    <scope>NUCLEOTIDE SEQUENCE [LARGE SCALE GENOMIC DNA]</scope>
    <source>
        <strain evidence="2 3">LMG26642</strain>
    </source>
</reference>
<evidence type="ECO:0000256" key="1">
    <source>
        <dbReference type="SAM" id="Phobius"/>
    </source>
</evidence>
<keyword evidence="1" id="KW-0812">Transmembrane</keyword>
<evidence type="ECO:0000313" key="3">
    <source>
        <dbReference type="Proteomes" id="UP000193435"/>
    </source>
</evidence>
<dbReference type="Gene3D" id="3.30.70.60">
    <property type="match status" value="1"/>
</dbReference>
<dbReference type="RefSeq" id="WP_085559793.1">
    <property type="nucleotide sequence ID" value="NZ_FOAH01000005.1"/>
</dbReference>
<proteinExistence type="predicted"/>
<organism evidence="2 3">
    <name type="scientific">Carnobacterium iners</name>
    <dbReference type="NCBI Taxonomy" id="1073423"/>
    <lineage>
        <taxon>Bacteria</taxon>
        <taxon>Bacillati</taxon>
        <taxon>Bacillota</taxon>
        <taxon>Bacilli</taxon>
        <taxon>Lactobacillales</taxon>
        <taxon>Carnobacteriaceae</taxon>
        <taxon>Carnobacterium</taxon>
    </lineage>
</organism>
<dbReference type="EMBL" id="FXBJ01000002">
    <property type="protein sequence ID" value="SMH34512.1"/>
    <property type="molecule type" value="Genomic_DNA"/>
</dbReference>
<dbReference type="InterPro" id="IPR014717">
    <property type="entry name" value="Transl_elong_EF1B/ribsomal_bS6"/>
</dbReference>
<evidence type="ECO:0000313" key="2">
    <source>
        <dbReference type="EMBL" id="SMH34512.1"/>
    </source>
</evidence>